<organism evidence="6 7">
    <name type="scientific">Leptotrombidium deliense</name>
    <dbReference type="NCBI Taxonomy" id="299467"/>
    <lineage>
        <taxon>Eukaryota</taxon>
        <taxon>Metazoa</taxon>
        <taxon>Ecdysozoa</taxon>
        <taxon>Arthropoda</taxon>
        <taxon>Chelicerata</taxon>
        <taxon>Arachnida</taxon>
        <taxon>Acari</taxon>
        <taxon>Acariformes</taxon>
        <taxon>Trombidiformes</taxon>
        <taxon>Prostigmata</taxon>
        <taxon>Anystina</taxon>
        <taxon>Parasitengona</taxon>
        <taxon>Trombiculoidea</taxon>
        <taxon>Trombiculidae</taxon>
        <taxon>Leptotrombidium</taxon>
    </lineage>
</organism>
<evidence type="ECO:0000259" key="5">
    <source>
        <dbReference type="Pfam" id="PF00079"/>
    </source>
</evidence>
<dbReference type="GO" id="GO:0004867">
    <property type="term" value="F:serine-type endopeptidase inhibitor activity"/>
    <property type="evidence" value="ECO:0007669"/>
    <property type="project" value="UniProtKB-KW"/>
</dbReference>
<evidence type="ECO:0000256" key="1">
    <source>
        <dbReference type="ARBA" id="ARBA00009500"/>
    </source>
</evidence>
<dbReference type="InterPro" id="IPR023796">
    <property type="entry name" value="Serpin_dom"/>
</dbReference>
<keyword evidence="3" id="KW-0722">Serine protease inhibitor</keyword>
<keyword evidence="7" id="KW-1185">Reference proteome</keyword>
<keyword evidence="4" id="KW-0325">Glycoprotein</keyword>
<comment type="caution">
    <text evidence="6">The sequence shown here is derived from an EMBL/GenBank/DDBJ whole genome shotgun (WGS) entry which is preliminary data.</text>
</comment>
<dbReference type="PANTHER" id="PTHR11461">
    <property type="entry name" value="SERINE PROTEASE INHIBITOR, SERPIN"/>
    <property type="match status" value="1"/>
</dbReference>
<dbReference type="SUPFAM" id="SSF56574">
    <property type="entry name" value="Serpins"/>
    <property type="match status" value="1"/>
</dbReference>
<name>A0A443S666_9ACAR</name>
<evidence type="ECO:0000256" key="3">
    <source>
        <dbReference type="ARBA" id="ARBA00022900"/>
    </source>
</evidence>
<sequence>MIVALSMHNQTIEELVEQMGFPKLIDLLDKVNNQKVEIFLPKMKLNVENNLKNILEKMNLTAPFSSTADFGGIADGNLFVSEAKHDAALDVNEEGTEANAVTKLVISSKTNPKLFLANRPFAFLIRDKQYNIPLFCGVVNKL</sequence>
<dbReference type="InterPro" id="IPR000215">
    <property type="entry name" value="Serpin_fam"/>
</dbReference>
<accession>A0A443S666</accession>
<dbReference type="VEuPathDB" id="VectorBase:LDEU009135"/>
<dbReference type="Proteomes" id="UP000288716">
    <property type="component" value="Unassembled WGS sequence"/>
</dbReference>
<dbReference type="GO" id="GO:0005615">
    <property type="term" value="C:extracellular space"/>
    <property type="evidence" value="ECO:0007669"/>
    <property type="project" value="InterPro"/>
</dbReference>
<dbReference type="OrthoDB" id="6485996at2759"/>
<gene>
    <name evidence="6" type="ORF">B4U80_00732</name>
</gene>
<proteinExistence type="inferred from homology"/>
<dbReference type="InterPro" id="IPR042178">
    <property type="entry name" value="Serpin_sf_1"/>
</dbReference>
<evidence type="ECO:0000313" key="6">
    <source>
        <dbReference type="EMBL" id="RWS22905.1"/>
    </source>
</evidence>
<dbReference type="Gene3D" id="3.30.497.10">
    <property type="entry name" value="Antithrombin, subunit I, domain 2"/>
    <property type="match status" value="1"/>
</dbReference>
<protein>
    <recommendedName>
        <fullName evidence="5">Serpin domain-containing protein</fullName>
    </recommendedName>
</protein>
<dbReference type="Pfam" id="PF00079">
    <property type="entry name" value="Serpin"/>
    <property type="match status" value="1"/>
</dbReference>
<evidence type="ECO:0000313" key="7">
    <source>
        <dbReference type="Proteomes" id="UP000288716"/>
    </source>
</evidence>
<dbReference type="AlphaFoldDB" id="A0A443S666"/>
<comment type="similarity">
    <text evidence="1">Belongs to the serpin family.</text>
</comment>
<dbReference type="PANTHER" id="PTHR11461:SF211">
    <property type="entry name" value="GH10112P-RELATED"/>
    <property type="match status" value="1"/>
</dbReference>
<evidence type="ECO:0000256" key="4">
    <source>
        <dbReference type="ARBA" id="ARBA00023180"/>
    </source>
</evidence>
<evidence type="ECO:0000256" key="2">
    <source>
        <dbReference type="ARBA" id="ARBA00022690"/>
    </source>
</evidence>
<keyword evidence="2" id="KW-0646">Protease inhibitor</keyword>
<dbReference type="EMBL" id="NCKV01007609">
    <property type="protein sequence ID" value="RWS22905.1"/>
    <property type="molecule type" value="Genomic_DNA"/>
</dbReference>
<dbReference type="InterPro" id="IPR036186">
    <property type="entry name" value="Serpin_sf"/>
</dbReference>
<reference evidence="6 7" key="1">
    <citation type="journal article" date="2018" name="Gigascience">
        <title>Genomes of trombidid mites reveal novel predicted allergens and laterally-transferred genes associated with secondary metabolism.</title>
        <authorList>
            <person name="Dong X."/>
            <person name="Chaisiri K."/>
            <person name="Xia D."/>
            <person name="Armstrong S.D."/>
            <person name="Fang Y."/>
            <person name="Donnelly M.J."/>
            <person name="Kadowaki T."/>
            <person name="McGarry J.W."/>
            <person name="Darby A.C."/>
            <person name="Makepeace B.L."/>
        </authorList>
    </citation>
    <scope>NUCLEOTIDE SEQUENCE [LARGE SCALE GENOMIC DNA]</scope>
    <source>
        <strain evidence="6">UoL-UT</strain>
    </source>
</reference>
<dbReference type="STRING" id="299467.A0A443S666"/>
<feature type="domain" description="Serpin" evidence="5">
    <location>
        <begin position="1"/>
        <end position="140"/>
    </location>
</feature>